<proteinExistence type="predicted"/>
<dbReference type="EMBL" id="QHHQ01000001">
    <property type="protein sequence ID" value="RAI03788.1"/>
    <property type="molecule type" value="Genomic_DNA"/>
</dbReference>
<sequence>MANQDAPAKAAAAIPTADDLRMEVLEKQMKEIDRRVEAKKAEQKRLEEAAAEFLATHVTEREREIIRRIVANAVNDGKYEAMVYSFPAKLCTDGGRAINNIEPDWPTTLQGKARELYDGFKANLQPRGYRLKAMIIDFPGGMPGNVGFFLNWEPKTF</sequence>
<name>A0A8B2NUB8_9HYPH</name>
<keyword evidence="2" id="KW-0808">Transferase</keyword>
<feature type="coiled-coil region" evidence="1">
    <location>
        <begin position="22"/>
        <end position="56"/>
    </location>
</feature>
<accession>A0A8B2NUB8</accession>
<dbReference type="GO" id="GO:0016301">
    <property type="term" value="F:kinase activity"/>
    <property type="evidence" value="ECO:0007669"/>
    <property type="project" value="UniProtKB-KW"/>
</dbReference>
<reference evidence="2 3" key="1">
    <citation type="submission" date="2018-05" db="EMBL/GenBank/DDBJ databases">
        <title>Acuticoccus sediminis sp. nov., isolated from deep-sea sediment of Indian Ocean.</title>
        <authorList>
            <person name="Liu X."/>
            <person name="Lai Q."/>
            <person name="Du Y."/>
            <person name="Sun F."/>
            <person name="Zhang X."/>
            <person name="Wang S."/>
            <person name="Shao Z."/>
        </authorList>
    </citation>
    <scope>NUCLEOTIDE SEQUENCE [LARGE SCALE GENOMIC DNA]</scope>
    <source>
        <strain evidence="2 3">PTG4-2</strain>
    </source>
</reference>
<keyword evidence="2" id="KW-0418">Kinase</keyword>
<dbReference type="OrthoDB" id="7871683at2"/>
<comment type="caution">
    <text evidence="2">The sequence shown here is derived from an EMBL/GenBank/DDBJ whole genome shotgun (WGS) entry which is preliminary data.</text>
</comment>
<dbReference type="AlphaFoldDB" id="A0A8B2NUB8"/>
<organism evidence="2 3">
    <name type="scientific">Acuticoccus sediminis</name>
    <dbReference type="NCBI Taxonomy" id="2184697"/>
    <lineage>
        <taxon>Bacteria</taxon>
        <taxon>Pseudomonadati</taxon>
        <taxon>Pseudomonadota</taxon>
        <taxon>Alphaproteobacteria</taxon>
        <taxon>Hyphomicrobiales</taxon>
        <taxon>Amorphaceae</taxon>
        <taxon>Acuticoccus</taxon>
    </lineage>
</organism>
<evidence type="ECO:0000313" key="3">
    <source>
        <dbReference type="Proteomes" id="UP000249590"/>
    </source>
</evidence>
<evidence type="ECO:0000313" key="2">
    <source>
        <dbReference type="EMBL" id="RAI03788.1"/>
    </source>
</evidence>
<gene>
    <name evidence="2" type="ORF">DLJ53_04750</name>
</gene>
<keyword evidence="3" id="KW-1185">Reference proteome</keyword>
<keyword evidence="1" id="KW-0175">Coiled coil</keyword>
<protein>
    <submittedName>
        <fullName evidence="2">Histidine kinase</fullName>
    </submittedName>
</protein>
<dbReference type="RefSeq" id="WP_111342777.1">
    <property type="nucleotide sequence ID" value="NZ_JAIWKD010000001.1"/>
</dbReference>
<evidence type="ECO:0000256" key="1">
    <source>
        <dbReference type="SAM" id="Coils"/>
    </source>
</evidence>
<dbReference type="Proteomes" id="UP000249590">
    <property type="component" value="Unassembled WGS sequence"/>
</dbReference>